<dbReference type="AlphaFoldDB" id="A0AAE1HFF8"/>
<reference evidence="1" key="1">
    <citation type="submission" date="2021-07" db="EMBL/GenBank/DDBJ databases">
        <authorList>
            <person name="Catto M.A."/>
            <person name="Jacobson A."/>
            <person name="Kennedy G."/>
            <person name="Labadie P."/>
            <person name="Hunt B.G."/>
            <person name="Srinivasan R."/>
        </authorList>
    </citation>
    <scope>NUCLEOTIDE SEQUENCE</scope>
    <source>
        <strain evidence="1">PL_HMW_Pooled</strain>
        <tissue evidence="1">Head</tissue>
    </source>
</reference>
<comment type="caution">
    <text evidence="1">The sequence shown here is derived from an EMBL/GenBank/DDBJ whole genome shotgun (WGS) entry which is preliminary data.</text>
</comment>
<gene>
    <name evidence="1" type="ORF">KUF71_009490</name>
</gene>
<organism evidence="1 2">
    <name type="scientific">Frankliniella fusca</name>
    <dbReference type="NCBI Taxonomy" id="407009"/>
    <lineage>
        <taxon>Eukaryota</taxon>
        <taxon>Metazoa</taxon>
        <taxon>Ecdysozoa</taxon>
        <taxon>Arthropoda</taxon>
        <taxon>Hexapoda</taxon>
        <taxon>Insecta</taxon>
        <taxon>Pterygota</taxon>
        <taxon>Neoptera</taxon>
        <taxon>Paraneoptera</taxon>
        <taxon>Thysanoptera</taxon>
        <taxon>Terebrantia</taxon>
        <taxon>Thripoidea</taxon>
        <taxon>Thripidae</taxon>
        <taxon>Frankliniella</taxon>
    </lineage>
</organism>
<keyword evidence="2" id="KW-1185">Reference proteome</keyword>
<dbReference type="Proteomes" id="UP001219518">
    <property type="component" value="Unassembled WGS sequence"/>
</dbReference>
<dbReference type="EMBL" id="JAHWGI010000990">
    <property type="protein sequence ID" value="KAK3920203.1"/>
    <property type="molecule type" value="Genomic_DNA"/>
</dbReference>
<reference evidence="1" key="2">
    <citation type="journal article" date="2023" name="BMC Genomics">
        <title>Pest status, molecular evolution, and epigenetic factors derived from the genome assembly of Frankliniella fusca, a thysanopteran phytovirus vector.</title>
        <authorList>
            <person name="Catto M.A."/>
            <person name="Labadie P.E."/>
            <person name="Jacobson A.L."/>
            <person name="Kennedy G.G."/>
            <person name="Srinivasan R."/>
            <person name="Hunt B.G."/>
        </authorList>
    </citation>
    <scope>NUCLEOTIDE SEQUENCE</scope>
    <source>
        <strain evidence="1">PL_HMW_Pooled</strain>
    </source>
</reference>
<protein>
    <submittedName>
        <fullName evidence="1">SCL-interrupting locus protein-like protein</fullName>
    </submittedName>
</protein>
<accession>A0AAE1HFF8</accession>
<evidence type="ECO:0000313" key="1">
    <source>
        <dbReference type="EMBL" id="KAK3920203.1"/>
    </source>
</evidence>
<proteinExistence type="predicted"/>
<name>A0AAE1HFF8_9NEOP</name>
<sequence>MRIPVPRRPGEDTTRWRCPACKTPMATSARDFEWELAELESKIGSARKRGDVPFLEAFLRDRMYPRGRLHPTHELVLDVQYALVTTMYGQLEGFQMKDI</sequence>
<evidence type="ECO:0000313" key="2">
    <source>
        <dbReference type="Proteomes" id="UP001219518"/>
    </source>
</evidence>